<dbReference type="Proteomes" id="UP001153365">
    <property type="component" value="Unassembled WGS sequence"/>
</dbReference>
<evidence type="ECO:0000313" key="2">
    <source>
        <dbReference type="EMBL" id="CAH7666117.1"/>
    </source>
</evidence>
<proteinExistence type="predicted"/>
<dbReference type="SUPFAM" id="SSF53098">
    <property type="entry name" value="Ribonuclease H-like"/>
    <property type="match status" value="1"/>
</dbReference>
<keyword evidence="3" id="KW-1185">Reference proteome</keyword>
<accession>A0AAV0AHG8</accession>
<sequence>HRVRFECHPNDTNRSGISQLGTTVDKVIGDPFLYNLLFQSQASLNGTSCCTRYLVLKDETNHTVEDPQNIANSVCSASQRVTKSVEMVTPTYYANLV</sequence>
<dbReference type="EMBL" id="CALTRL010000043">
    <property type="protein sequence ID" value="CAH7666117.1"/>
    <property type="molecule type" value="Genomic_DNA"/>
</dbReference>
<evidence type="ECO:0000259" key="1">
    <source>
        <dbReference type="Pfam" id="PF02171"/>
    </source>
</evidence>
<feature type="non-terminal residue" evidence="2">
    <location>
        <position position="97"/>
    </location>
</feature>
<dbReference type="InterPro" id="IPR003165">
    <property type="entry name" value="Piwi"/>
</dbReference>
<dbReference type="InterPro" id="IPR036397">
    <property type="entry name" value="RNaseH_sf"/>
</dbReference>
<comment type="caution">
    <text evidence="2">The sequence shown here is derived from an EMBL/GenBank/DDBJ whole genome shotgun (WGS) entry which is preliminary data.</text>
</comment>
<evidence type="ECO:0000313" key="3">
    <source>
        <dbReference type="Proteomes" id="UP001153365"/>
    </source>
</evidence>
<reference evidence="2" key="1">
    <citation type="submission" date="2022-06" db="EMBL/GenBank/DDBJ databases">
        <authorList>
            <consortium name="SYNGENTA / RWTH Aachen University"/>
        </authorList>
    </citation>
    <scope>NUCLEOTIDE SEQUENCE</scope>
</reference>
<protein>
    <recommendedName>
        <fullName evidence="1">Piwi domain-containing protein</fullName>
    </recommendedName>
</protein>
<dbReference type="Pfam" id="PF02171">
    <property type="entry name" value="Piwi"/>
    <property type="match status" value="1"/>
</dbReference>
<feature type="non-terminal residue" evidence="2">
    <location>
        <position position="1"/>
    </location>
</feature>
<name>A0AAV0AHG8_PHAPC</name>
<feature type="domain" description="Piwi" evidence="1">
    <location>
        <begin position="14"/>
        <end position="97"/>
    </location>
</feature>
<organism evidence="2 3">
    <name type="scientific">Phakopsora pachyrhizi</name>
    <name type="common">Asian soybean rust disease fungus</name>
    <dbReference type="NCBI Taxonomy" id="170000"/>
    <lineage>
        <taxon>Eukaryota</taxon>
        <taxon>Fungi</taxon>
        <taxon>Dikarya</taxon>
        <taxon>Basidiomycota</taxon>
        <taxon>Pucciniomycotina</taxon>
        <taxon>Pucciniomycetes</taxon>
        <taxon>Pucciniales</taxon>
        <taxon>Phakopsoraceae</taxon>
        <taxon>Phakopsora</taxon>
    </lineage>
</organism>
<dbReference type="PANTHER" id="PTHR22891">
    <property type="entry name" value="EUKARYOTIC TRANSLATION INITIATION FACTOR 2C"/>
    <property type="match status" value="1"/>
</dbReference>
<dbReference type="GO" id="GO:0003676">
    <property type="term" value="F:nucleic acid binding"/>
    <property type="evidence" value="ECO:0007669"/>
    <property type="project" value="InterPro"/>
</dbReference>
<gene>
    <name evidence="2" type="ORF">PPACK8108_LOCUS438</name>
</gene>
<dbReference type="Gene3D" id="3.30.420.10">
    <property type="entry name" value="Ribonuclease H-like superfamily/Ribonuclease H"/>
    <property type="match status" value="1"/>
</dbReference>
<dbReference type="InterPro" id="IPR012337">
    <property type="entry name" value="RNaseH-like_sf"/>
</dbReference>
<dbReference type="AlphaFoldDB" id="A0AAV0AHG8"/>